<protein>
    <submittedName>
        <fullName evidence="4">Transcriptional regulator</fullName>
    </submittedName>
</protein>
<dbReference type="InterPro" id="IPR036388">
    <property type="entry name" value="WH-like_DNA-bd_sf"/>
</dbReference>
<proteinExistence type="predicted"/>
<dbReference type="RefSeq" id="WP_161886637.1">
    <property type="nucleotide sequence ID" value="NZ_CP017146.1"/>
</dbReference>
<organism evidence="4 5">
    <name type="scientific">Marisediminicola antarctica</name>
    <dbReference type="NCBI Taxonomy" id="674079"/>
    <lineage>
        <taxon>Bacteria</taxon>
        <taxon>Bacillati</taxon>
        <taxon>Actinomycetota</taxon>
        <taxon>Actinomycetes</taxon>
        <taxon>Micrococcales</taxon>
        <taxon>Microbacteriaceae</taxon>
        <taxon>Marisediminicola</taxon>
    </lineage>
</organism>
<evidence type="ECO:0000256" key="1">
    <source>
        <dbReference type="ARBA" id="ARBA00023015"/>
    </source>
</evidence>
<dbReference type="InterPro" id="IPR012074">
    <property type="entry name" value="GAF_ANTAR"/>
</dbReference>
<name>A0A7L5APH5_9MICO</name>
<keyword evidence="5" id="KW-1185">Reference proteome</keyword>
<evidence type="ECO:0000313" key="4">
    <source>
        <dbReference type="EMBL" id="QHO70249.1"/>
    </source>
</evidence>
<keyword evidence="1" id="KW-0805">Transcription regulation</keyword>
<dbReference type="Pfam" id="PF03861">
    <property type="entry name" value="ANTAR"/>
    <property type="match status" value="1"/>
</dbReference>
<dbReference type="InterPro" id="IPR005561">
    <property type="entry name" value="ANTAR"/>
</dbReference>
<dbReference type="Proteomes" id="UP000464507">
    <property type="component" value="Chromosome"/>
</dbReference>
<accession>A0A7L5APH5</accession>
<dbReference type="GO" id="GO:0003723">
    <property type="term" value="F:RNA binding"/>
    <property type="evidence" value="ECO:0007669"/>
    <property type="project" value="InterPro"/>
</dbReference>
<feature type="domain" description="ANTAR" evidence="3">
    <location>
        <begin position="170"/>
        <end position="231"/>
    </location>
</feature>
<dbReference type="Pfam" id="PF13185">
    <property type="entry name" value="GAF_2"/>
    <property type="match status" value="1"/>
</dbReference>
<dbReference type="InterPro" id="IPR029016">
    <property type="entry name" value="GAF-like_dom_sf"/>
</dbReference>
<dbReference type="EMBL" id="CP017146">
    <property type="protein sequence ID" value="QHO70249.1"/>
    <property type="molecule type" value="Genomic_DNA"/>
</dbReference>
<dbReference type="PROSITE" id="PS50921">
    <property type="entry name" value="ANTAR"/>
    <property type="match status" value="1"/>
</dbReference>
<dbReference type="OrthoDB" id="3683444at2"/>
<dbReference type="SMART" id="SM00065">
    <property type="entry name" value="GAF"/>
    <property type="match status" value="1"/>
</dbReference>
<dbReference type="Gene3D" id="1.10.10.10">
    <property type="entry name" value="Winged helix-like DNA-binding domain superfamily/Winged helix DNA-binding domain"/>
    <property type="match status" value="1"/>
</dbReference>
<dbReference type="SUPFAM" id="SSF55781">
    <property type="entry name" value="GAF domain-like"/>
    <property type="match status" value="1"/>
</dbReference>
<dbReference type="InterPro" id="IPR003018">
    <property type="entry name" value="GAF"/>
</dbReference>
<dbReference type="SMART" id="SM01012">
    <property type="entry name" value="ANTAR"/>
    <property type="match status" value="1"/>
</dbReference>
<sequence length="247" mass="26334">MSNASREAQLSAAFVKLADTLTADFDVVDLLHTLVEECATILDTEAGGIMLLDPAGDLHLVASTSEEASLVEIMQLTAGAGPCVDAFASGTTVTVGDIEASGSRWPAFRDEALKHGFKSVHSTPLRLRGRVLGAMNLFSTRVGELNPADIVVAQALADVASIGILHERSTREKEVVSEQLRYALDTRILVEQAKGVLFESTPMTMDESFGSLRTYAREHRVTLRIVASGVIDRSIGVDDLVGAGVPK</sequence>
<dbReference type="Gene3D" id="3.30.450.40">
    <property type="match status" value="1"/>
</dbReference>
<gene>
    <name evidence="4" type="ORF">BHD05_11925</name>
</gene>
<evidence type="ECO:0000256" key="2">
    <source>
        <dbReference type="ARBA" id="ARBA00023163"/>
    </source>
</evidence>
<evidence type="ECO:0000259" key="3">
    <source>
        <dbReference type="PROSITE" id="PS50921"/>
    </source>
</evidence>
<keyword evidence="2" id="KW-0804">Transcription</keyword>
<evidence type="ECO:0000313" key="5">
    <source>
        <dbReference type="Proteomes" id="UP000464507"/>
    </source>
</evidence>
<dbReference type="AlphaFoldDB" id="A0A7L5APH5"/>
<dbReference type="KEGG" id="mant:BHD05_11925"/>
<reference evidence="4 5" key="1">
    <citation type="submission" date="2016-09" db="EMBL/GenBank/DDBJ databases">
        <title>Complete genome sequence of microbes from the polar regions.</title>
        <authorList>
            <person name="Liao L."/>
            <person name="Chen B."/>
        </authorList>
    </citation>
    <scope>NUCLEOTIDE SEQUENCE [LARGE SCALE GENOMIC DNA]</scope>
    <source>
        <strain evidence="4 5">ZS314</strain>
    </source>
</reference>
<dbReference type="PIRSF" id="PIRSF036625">
    <property type="entry name" value="GAF_ANTAR"/>
    <property type="match status" value="1"/>
</dbReference>